<accession>A0A371XB64</accession>
<evidence type="ECO:0000256" key="2">
    <source>
        <dbReference type="SAM" id="Phobius"/>
    </source>
</evidence>
<evidence type="ECO:0000313" key="3">
    <source>
        <dbReference type="EMBL" id="RFC66432.1"/>
    </source>
</evidence>
<keyword evidence="2" id="KW-1133">Transmembrane helix</keyword>
<keyword evidence="2" id="KW-0472">Membrane</keyword>
<feature type="transmembrane region" description="Helical" evidence="2">
    <location>
        <begin position="235"/>
        <end position="254"/>
    </location>
</feature>
<dbReference type="Gene3D" id="1.10.530.10">
    <property type="match status" value="1"/>
</dbReference>
<evidence type="ECO:0008006" key="5">
    <source>
        <dbReference type="Google" id="ProtNLM"/>
    </source>
</evidence>
<evidence type="ECO:0000256" key="1">
    <source>
        <dbReference type="SAM" id="MobiDB-lite"/>
    </source>
</evidence>
<protein>
    <recommendedName>
        <fullName evidence="5">Transmembrane protein</fullName>
    </recommendedName>
</protein>
<dbReference type="InterPro" id="IPR023346">
    <property type="entry name" value="Lysozyme-like_dom_sf"/>
</dbReference>
<feature type="region of interest" description="Disordered" evidence="1">
    <location>
        <begin position="184"/>
        <end position="237"/>
    </location>
</feature>
<dbReference type="AlphaFoldDB" id="A0A371XB64"/>
<organism evidence="3 4">
    <name type="scientific">Fulvimarina endophytica</name>
    <dbReference type="NCBI Taxonomy" id="2293836"/>
    <lineage>
        <taxon>Bacteria</taxon>
        <taxon>Pseudomonadati</taxon>
        <taxon>Pseudomonadota</taxon>
        <taxon>Alphaproteobacteria</taxon>
        <taxon>Hyphomicrobiales</taxon>
        <taxon>Aurantimonadaceae</taxon>
        <taxon>Fulvimarina</taxon>
    </lineage>
</organism>
<name>A0A371XB64_9HYPH</name>
<dbReference type="Proteomes" id="UP000264310">
    <property type="component" value="Unassembled WGS sequence"/>
</dbReference>
<keyword evidence="2" id="KW-0812">Transmembrane</keyword>
<dbReference type="SUPFAM" id="SSF53955">
    <property type="entry name" value="Lysozyme-like"/>
    <property type="match status" value="1"/>
</dbReference>
<evidence type="ECO:0000313" key="4">
    <source>
        <dbReference type="Proteomes" id="UP000264310"/>
    </source>
</evidence>
<keyword evidence="4" id="KW-1185">Reference proteome</keyword>
<feature type="transmembrane region" description="Helical" evidence="2">
    <location>
        <begin position="269"/>
        <end position="291"/>
    </location>
</feature>
<reference evidence="3 4" key="1">
    <citation type="submission" date="2018-08" db="EMBL/GenBank/DDBJ databases">
        <title>Fulvimarina sp. 85, whole genome shotgun sequence.</title>
        <authorList>
            <person name="Tuo L."/>
        </authorList>
    </citation>
    <scope>NUCLEOTIDE SEQUENCE [LARGE SCALE GENOMIC DNA]</scope>
    <source>
        <strain evidence="3 4">85</strain>
    </source>
</reference>
<dbReference type="EMBL" id="QURL01000001">
    <property type="protein sequence ID" value="RFC66432.1"/>
    <property type="molecule type" value="Genomic_DNA"/>
</dbReference>
<proteinExistence type="predicted"/>
<gene>
    <name evidence="3" type="ORF">DYI37_03035</name>
</gene>
<comment type="caution">
    <text evidence="3">The sequence shown here is derived from an EMBL/GenBank/DDBJ whole genome shotgun (WGS) entry which is preliminary data.</text>
</comment>
<sequence length="303" mass="32678">MDRSVPLAAARILDFIRQTEVGTDGPSGYNVIYGFNQDKLPEPVTRMTVDELIGAQSSFTKLYGSSASGGYQFMRATLTDLKRELGLRGSQLMDPDLQDRLAFHLLKRRGYEQFMAGTISLTEFGKRLAMEWASFPVLADTKGAHRQVTRGSTYYSGDKLNKALVEPEEIESLLRGAKELGDAMPAQVPVPTPRPETKEPAMTAEQQPAPIGHNGGPAMTPDLTPIESTNKANKGGAGSLAGSGLGGAIVYLWSTTGSFPTEWSGDPQAMVAVTLIVMSVTGAIGSWWAAYKARDYRLSPKDA</sequence>